<name>A0A077ZIT6_TRITR</name>
<dbReference type="GO" id="GO:0003677">
    <property type="term" value="F:DNA binding"/>
    <property type="evidence" value="ECO:0007669"/>
    <property type="project" value="UniProtKB-UniRule"/>
</dbReference>
<keyword evidence="2" id="KW-0539">Nucleus</keyword>
<feature type="DNA-binding region" description="Homeobox" evidence="2">
    <location>
        <begin position="12"/>
        <end position="23"/>
    </location>
</feature>
<comment type="subcellular location">
    <subcellularLocation>
        <location evidence="1 2">Nucleus</location>
    </subcellularLocation>
</comment>
<dbReference type="EMBL" id="HG806356">
    <property type="protein sequence ID" value="CDW58525.1"/>
    <property type="molecule type" value="Genomic_DNA"/>
</dbReference>
<dbReference type="PROSITE" id="PS50071">
    <property type="entry name" value="HOMEOBOX_2"/>
    <property type="match status" value="1"/>
</dbReference>
<proteinExistence type="predicted"/>
<protein>
    <recommendedName>
        <fullName evidence="3">Homeobox domain-containing protein</fullName>
    </recommendedName>
</protein>
<evidence type="ECO:0000259" key="3">
    <source>
        <dbReference type="PROSITE" id="PS50071"/>
    </source>
</evidence>
<keyword evidence="2" id="KW-0371">Homeobox</keyword>
<feature type="domain" description="Homeobox" evidence="3">
    <location>
        <begin position="10"/>
        <end position="22"/>
    </location>
</feature>
<dbReference type="GO" id="GO:0005634">
    <property type="term" value="C:nucleus"/>
    <property type="evidence" value="ECO:0007669"/>
    <property type="project" value="UniProtKB-SubCell"/>
</dbReference>
<evidence type="ECO:0000313" key="4">
    <source>
        <dbReference type="EMBL" id="CDW58525.1"/>
    </source>
</evidence>
<keyword evidence="5" id="KW-1185">Reference proteome</keyword>
<evidence type="ECO:0000256" key="1">
    <source>
        <dbReference type="ARBA" id="ARBA00004123"/>
    </source>
</evidence>
<dbReference type="CDD" id="cd00086">
    <property type="entry name" value="homeodomain"/>
    <property type="match status" value="1"/>
</dbReference>
<reference evidence="4" key="2">
    <citation type="submission" date="2014-03" db="EMBL/GenBank/DDBJ databases">
        <title>The whipworm genome and dual-species transcriptomics of an intimate host-pathogen interaction.</title>
        <authorList>
            <person name="Foth B.J."/>
            <person name="Tsai I.J."/>
            <person name="Reid A.J."/>
            <person name="Bancroft A.J."/>
            <person name="Nichol S."/>
            <person name="Tracey A."/>
            <person name="Holroyd N."/>
            <person name="Cotton J.A."/>
            <person name="Stanley E.J."/>
            <person name="Zarowiecki M."/>
            <person name="Liu J.Z."/>
            <person name="Huckvale T."/>
            <person name="Cooper P.J."/>
            <person name="Grencis R.K."/>
            <person name="Berriman M."/>
        </authorList>
    </citation>
    <scope>NUCLEOTIDE SEQUENCE [LARGE SCALE GENOMIC DNA]</scope>
</reference>
<evidence type="ECO:0000256" key="2">
    <source>
        <dbReference type="PROSITE-ProRule" id="PRU00108"/>
    </source>
</evidence>
<dbReference type="SUPFAM" id="SSF46689">
    <property type="entry name" value="Homeodomain-like"/>
    <property type="match status" value="1"/>
</dbReference>
<reference evidence="4" key="1">
    <citation type="submission" date="2014-01" db="EMBL/GenBank/DDBJ databases">
        <authorList>
            <person name="Aslett M."/>
        </authorList>
    </citation>
    <scope>NUCLEOTIDE SEQUENCE</scope>
</reference>
<dbReference type="InterPro" id="IPR001356">
    <property type="entry name" value="HD"/>
</dbReference>
<evidence type="ECO:0000313" key="5">
    <source>
        <dbReference type="Proteomes" id="UP000030665"/>
    </source>
</evidence>
<dbReference type="Proteomes" id="UP000030665">
    <property type="component" value="Unassembled WGS sequence"/>
</dbReference>
<dbReference type="OrthoDB" id="6159439at2759"/>
<dbReference type="AlphaFoldDB" id="A0A077ZIT6"/>
<organism evidence="4 5">
    <name type="scientific">Trichuris trichiura</name>
    <name type="common">Whipworm</name>
    <name type="synonym">Trichocephalus trichiurus</name>
    <dbReference type="NCBI Taxonomy" id="36087"/>
    <lineage>
        <taxon>Eukaryota</taxon>
        <taxon>Metazoa</taxon>
        <taxon>Ecdysozoa</taxon>
        <taxon>Nematoda</taxon>
        <taxon>Enoplea</taxon>
        <taxon>Dorylaimia</taxon>
        <taxon>Trichinellida</taxon>
        <taxon>Trichuridae</taxon>
        <taxon>Trichuris</taxon>
    </lineage>
</organism>
<dbReference type="Gene3D" id="1.10.10.60">
    <property type="entry name" value="Homeodomain-like"/>
    <property type="match status" value="1"/>
</dbReference>
<keyword evidence="2" id="KW-0238">DNA-binding</keyword>
<dbReference type="STRING" id="36087.A0A077ZIT6"/>
<sequence length="144" mass="16816">MSDPAYHKTVWFQNRRAKWRRQERLEIHSQDEFTRIVRKQSSSLPFSSFDSWNLLSSRDNPSSSLFDLESMRRDREEQAFLPNMMSQSVTGSVVHRMPPPFAMQTGTSRFPVLCRPACMQKSYLYSATTRSLSRAEASFQISPR</sequence>
<gene>
    <name evidence="4" type="ORF">TTRE_0000684301</name>
</gene>
<dbReference type="InterPro" id="IPR009057">
    <property type="entry name" value="Homeodomain-like_sf"/>
</dbReference>
<accession>A0A077ZIT6</accession>